<accession>A0A8J3KQ88</accession>
<sequence length="296" mass="32651">MCVSADHADFRGTTVYAGRCNHPVHGRIEVFGYQNTAVNLASGPNAMLLHLPGRHLTPDSFIDVGRHRDVLDLMLEAVGGGAAAADGMDWMDAPVPRAHVFDHDVYTVVLADDPMAGYAALERVPPHRRPPVSPELFEFYALTFPRHTIALCCFDNRDALRAKPLLLWYEPIDPDRIVLPAVDCHTGGVPLLGSPVDRDHVVIFGVDEADVAEDWGRSPDHVYSAVMDWPGDMRHRLREFLPDRIVAAAIDGLDRPDLLANGDFAIDLAALLADEGLTRLDSLHLVTPWPPTWRNS</sequence>
<name>A0A8J3KQ88_9ACTN</name>
<dbReference type="EMBL" id="BONI01000006">
    <property type="protein sequence ID" value="GIG04273.1"/>
    <property type="molecule type" value="Genomic_DNA"/>
</dbReference>
<gene>
    <name evidence="1" type="ORF">Cco03nite_09730</name>
</gene>
<protein>
    <submittedName>
        <fullName evidence="1">Uncharacterized protein</fullName>
    </submittedName>
</protein>
<evidence type="ECO:0000313" key="2">
    <source>
        <dbReference type="Proteomes" id="UP000630887"/>
    </source>
</evidence>
<dbReference type="Proteomes" id="UP000630887">
    <property type="component" value="Unassembled WGS sequence"/>
</dbReference>
<reference evidence="1 2" key="1">
    <citation type="submission" date="2021-01" db="EMBL/GenBank/DDBJ databases">
        <title>Whole genome shotgun sequence of Catellatospora coxensis NBRC 107359.</title>
        <authorList>
            <person name="Komaki H."/>
            <person name="Tamura T."/>
        </authorList>
    </citation>
    <scope>NUCLEOTIDE SEQUENCE [LARGE SCALE GENOMIC DNA]</scope>
    <source>
        <strain evidence="1 2">NBRC 107359</strain>
    </source>
</reference>
<dbReference type="AlphaFoldDB" id="A0A8J3KQ88"/>
<keyword evidence="2" id="KW-1185">Reference proteome</keyword>
<proteinExistence type="predicted"/>
<dbReference type="RefSeq" id="WP_203688854.1">
    <property type="nucleotide sequence ID" value="NZ_BAAALC010000008.1"/>
</dbReference>
<evidence type="ECO:0000313" key="1">
    <source>
        <dbReference type="EMBL" id="GIG04273.1"/>
    </source>
</evidence>
<organism evidence="1 2">
    <name type="scientific">Catellatospora coxensis</name>
    <dbReference type="NCBI Taxonomy" id="310354"/>
    <lineage>
        <taxon>Bacteria</taxon>
        <taxon>Bacillati</taxon>
        <taxon>Actinomycetota</taxon>
        <taxon>Actinomycetes</taxon>
        <taxon>Micromonosporales</taxon>
        <taxon>Micromonosporaceae</taxon>
        <taxon>Catellatospora</taxon>
    </lineage>
</organism>
<comment type="caution">
    <text evidence="1">The sequence shown here is derived from an EMBL/GenBank/DDBJ whole genome shotgun (WGS) entry which is preliminary data.</text>
</comment>